<dbReference type="EMBL" id="BLXT01000945">
    <property type="protein sequence ID" value="GFN81564.1"/>
    <property type="molecule type" value="Genomic_DNA"/>
</dbReference>
<dbReference type="Proteomes" id="UP000735302">
    <property type="component" value="Unassembled WGS sequence"/>
</dbReference>
<organism evidence="1 2">
    <name type="scientific">Plakobranchus ocellatus</name>
    <dbReference type="NCBI Taxonomy" id="259542"/>
    <lineage>
        <taxon>Eukaryota</taxon>
        <taxon>Metazoa</taxon>
        <taxon>Spiralia</taxon>
        <taxon>Lophotrochozoa</taxon>
        <taxon>Mollusca</taxon>
        <taxon>Gastropoda</taxon>
        <taxon>Heterobranchia</taxon>
        <taxon>Euthyneura</taxon>
        <taxon>Panpulmonata</taxon>
        <taxon>Sacoglossa</taxon>
        <taxon>Placobranchoidea</taxon>
        <taxon>Plakobranchidae</taxon>
        <taxon>Plakobranchus</taxon>
    </lineage>
</organism>
<gene>
    <name evidence="1" type="ORF">PoB_000807000</name>
</gene>
<comment type="caution">
    <text evidence="1">The sequence shown here is derived from an EMBL/GenBank/DDBJ whole genome shotgun (WGS) entry which is preliminary data.</text>
</comment>
<proteinExistence type="predicted"/>
<evidence type="ECO:0000313" key="2">
    <source>
        <dbReference type="Proteomes" id="UP000735302"/>
    </source>
</evidence>
<keyword evidence="2" id="KW-1185">Reference proteome</keyword>
<reference evidence="1 2" key="1">
    <citation type="journal article" date="2021" name="Elife">
        <title>Chloroplast acquisition without the gene transfer in kleptoplastic sea slugs, Plakobranchus ocellatus.</title>
        <authorList>
            <person name="Maeda T."/>
            <person name="Takahashi S."/>
            <person name="Yoshida T."/>
            <person name="Shimamura S."/>
            <person name="Takaki Y."/>
            <person name="Nagai Y."/>
            <person name="Toyoda A."/>
            <person name="Suzuki Y."/>
            <person name="Arimoto A."/>
            <person name="Ishii H."/>
            <person name="Satoh N."/>
            <person name="Nishiyama T."/>
            <person name="Hasebe M."/>
            <person name="Maruyama T."/>
            <person name="Minagawa J."/>
            <person name="Obokata J."/>
            <person name="Shigenobu S."/>
        </authorList>
    </citation>
    <scope>NUCLEOTIDE SEQUENCE [LARGE SCALE GENOMIC DNA]</scope>
</reference>
<protein>
    <submittedName>
        <fullName evidence="1">Uncharacterized protein</fullName>
    </submittedName>
</protein>
<dbReference type="AlphaFoldDB" id="A0AAV3YGE7"/>
<evidence type="ECO:0000313" key="1">
    <source>
        <dbReference type="EMBL" id="GFN81564.1"/>
    </source>
</evidence>
<name>A0AAV3YGE7_9GAST</name>
<sequence length="91" mass="9920">MLAVRFSRRYMPYNILIVRAGRLSISAGYFRFLYIASAQQGDLRLLGPPSGQGAVGGARTPNRRVPADLRADSLATVLPTPPGCLGRKQYL</sequence>
<accession>A0AAV3YGE7</accession>